<comment type="function">
    <text evidence="1">Site-specific tyrosine recombinase, which acts by catalyzing the cutting and rejoining of the recombining DNA molecules.</text>
</comment>
<sequence>MQSNKTCPLVEQYLGYLSIIKNRSENTILEYRTDLLMFFSYTLDSRSINIIDGNFSQVDLGFIKSINLNDMYSFITYCQKTLKSSAGTRARKIVSIRQFWKYLKTKAHLVDNNIAEELETPKLPKRIPKYLNLEESVRLLLECKNFPRDHCIITIFLNCALRLSELANLNIDQVNNDILSVVGKGNKERKIFLTPAAKKSINNWLHIRNSLDVTSTALFISRNNNRITTRAIQNVVKKYVVSSGLNQKSISTHKLRHTAATLMYKYGKVDIRLLQQILGHESIATTEIYTHIDEHQL</sequence>
<organism evidence="8 9">
    <name type="scientific">Clostridium frigoriphilum</name>
    <dbReference type="NCBI Taxonomy" id="443253"/>
    <lineage>
        <taxon>Bacteria</taxon>
        <taxon>Bacillati</taxon>
        <taxon>Bacillota</taxon>
        <taxon>Clostridia</taxon>
        <taxon>Eubacteriales</taxon>
        <taxon>Clostridiaceae</taxon>
        <taxon>Clostridium</taxon>
    </lineage>
</organism>
<dbReference type="InterPro" id="IPR050090">
    <property type="entry name" value="Tyrosine_recombinase_XerCD"/>
</dbReference>
<evidence type="ECO:0000256" key="5">
    <source>
        <dbReference type="PROSITE-ProRule" id="PRU01248"/>
    </source>
</evidence>
<dbReference type="PANTHER" id="PTHR30349:SF77">
    <property type="entry name" value="TYROSINE RECOMBINASE XERC"/>
    <property type="match status" value="1"/>
</dbReference>
<dbReference type="GeneID" id="83593311"/>
<dbReference type="InterPro" id="IPR002104">
    <property type="entry name" value="Integrase_catalytic"/>
</dbReference>
<proteinExistence type="inferred from homology"/>
<dbReference type="EMBL" id="JAZHFS010000009">
    <property type="protein sequence ID" value="MEF2112938.1"/>
    <property type="molecule type" value="Genomic_DNA"/>
</dbReference>
<keyword evidence="9" id="KW-1185">Reference proteome</keyword>
<gene>
    <name evidence="8" type="ORF">SJI18_11545</name>
</gene>
<dbReference type="PROSITE" id="PS51898">
    <property type="entry name" value="TYR_RECOMBINASE"/>
    <property type="match status" value="1"/>
</dbReference>
<keyword evidence="4" id="KW-0229">DNA integration</keyword>
<evidence type="ECO:0000256" key="2">
    <source>
        <dbReference type="ARBA" id="ARBA00004496"/>
    </source>
</evidence>
<evidence type="ECO:0000256" key="1">
    <source>
        <dbReference type="ARBA" id="ARBA00003283"/>
    </source>
</evidence>
<evidence type="ECO:0000313" key="8">
    <source>
        <dbReference type="EMBL" id="MEF2112938.1"/>
    </source>
</evidence>
<evidence type="ECO:0000259" key="7">
    <source>
        <dbReference type="PROSITE" id="PS51900"/>
    </source>
</evidence>
<dbReference type="Proteomes" id="UP001498469">
    <property type="component" value="Unassembled WGS sequence"/>
</dbReference>
<dbReference type="InterPro" id="IPR044068">
    <property type="entry name" value="CB"/>
</dbReference>
<feature type="domain" description="Tyr recombinase" evidence="6">
    <location>
        <begin position="126"/>
        <end position="297"/>
    </location>
</feature>
<dbReference type="InterPro" id="IPR004107">
    <property type="entry name" value="Integrase_SAM-like_N"/>
</dbReference>
<dbReference type="Pfam" id="PF00589">
    <property type="entry name" value="Phage_integrase"/>
    <property type="match status" value="1"/>
</dbReference>
<comment type="caution">
    <text evidence="8">The sequence shown here is derived from an EMBL/GenBank/DDBJ whole genome shotgun (WGS) entry which is preliminary data.</text>
</comment>
<dbReference type="Pfam" id="PF02899">
    <property type="entry name" value="Phage_int_SAM_1"/>
    <property type="match status" value="1"/>
</dbReference>
<dbReference type="PROSITE" id="PS51900">
    <property type="entry name" value="CB"/>
    <property type="match status" value="1"/>
</dbReference>
<dbReference type="RefSeq" id="WP_216248104.1">
    <property type="nucleotide sequence ID" value="NZ_JAZHFS010000009.1"/>
</dbReference>
<accession>A0ABU7UNS9</accession>
<evidence type="ECO:0000313" key="9">
    <source>
        <dbReference type="Proteomes" id="UP001498469"/>
    </source>
</evidence>
<dbReference type="PANTHER" id="PTHR30349">
    <property type="entry name" value="PHAGE INTEGRASE-RELATED"/>
    <property type="match status" value="1"/>
</dbReference>
<keyword evidence="5" id="KW-0238">DNA-binding</keyword>
<evidence type="ECO:0000256" key="3">
    <source>
        <dbReference type="ARBA" id="ARBA00008857"/>
    </source>
</evidence>
<evidence type="ECO:0000259" key="6">
    <source>
        <dbReference type="PROSITE" id="PS51898"/>
    </source>
</evidence>
<evidence type="ECO:0000256" key="4">
    <source>
        <dbReference type="ARBA" id="ARBA00022908"/>
    </source>
</evidence>
<name>A0ABU7UNS9_9CLOT</name>
<comment type="similarity">
    <text evidence="3">Belongs to the 'phage' integrase family.</text>
</comment>
<protein>
    <submittedName>
        <fullName evidence="8">Tyrosine recombinase XerC</fullName>
    </submittedName>
</protein>
<comment type="subcellular location">
    <subcellularLocation>
        <location evidence="2">Cytoplasm</location>
    </subcellularLocation>
</comment>
<feature type="domain" description="Core-binding (CB)" evidence="7">
    <location>
        <begin position="4"/>
        <end position="104"/>
    </location>
</feature>
<reference evidence="8 9" key="1">
    <citation type="submission" date="2023-11" db="EMBL/GenBank/DDBJ databases">
        <title>Draft genome sequence of a psychrophilic Clostridium strain from permafrost water brine.</title>
        <authorList>
            <person name="Shcherbakova V.A."/>
            <person name="Trubitsyn V.E."/>
            <person name="Zakharyuk A.G."/>
        </authorList>
    </citation>
    <scope>NUCLEOTIDE SEQUENCE [LARGE SCALE GENOMIC DNA]</scope>
    <source>
        <strain evidence="8 9">14F</strain>
    </source>
</reference>